<dbReference type="GO" id="GO:0046949">
    <property type="term" value="P:fatty-acyl-CoA biosynthetic process"/>
    <property type="evidence" value="ECO:0007669"/>
    <property type="project" value="TreeGrafter"/>
</dbReference>
<dbReference type="GO" id="GO:0005777">
    <property type="term" value="C:peroxisome"/>
    <property type="evidence" value="ECO:0007669"/>
    <property type="project" value="UniProtKB-SubCell"/>
</dbReference>
<dbReference type="OrthoDB" id="10253869at2759"/>
<keyword evidence="3" id="KW-0472">Membrane</keyword>
<feature type="non-terminal residue" evidence="6">
    <location>
        <position position="678"/>
    </location>
</feature>
<dbReference type="CDD" id="cd05911">
    <property type="entry name" value="Firefly_Luc_like"/>
    <property type="match status" value="1"/>
</dbReference>
<dbReference type="PROSITE" id="PS00455">
    <property type="entry name" value="AMP_BINDING"/>
    <property type="match status" value="1"/>
</dbReference>
<dbReference type="InterPro" id="IPR025110">
    <property type="entry name" value="AMP-bd_C"/>
</dbReference>
<evidence type="ECO:0000313" key="6">
    <source>
        <dbReference type="EMBL" id="KAJ6637656.1"/>
    </source>
</evidence>
<dbReference type="Proteomes" id="UP001151699">
    <property type="component" value="Chromosome X"/>
</dbReference>
<dbReference type="Pfam" id="PF06396">
    <property type="entry name" value="AGTRAP"/>
    <property type="match status" value="1"/>
</dbReference>
<feature type="transmembrane region" description="Helical" evidence="3">
    <location>
        <begin position="91"/>
        <end position="110"/>
    </location>
</feature>
<accession>A0A9Q0MTF0</accession>
<dbReference type="Pfam" id="PF13193">
    <property type="entry name" value="AMP-binding_C"/>
    <property type="match status" value="1"/>
</dbReference>
<reference evidence="6" key="1">
    <citation type="submission" date="2022-07" db="EMBL/GenBank/DDBJ databases">
        <authorList>
            <person name="Trinca V."/>
            <person name="Uliana J.V.C."/>
            <person name="Torres T.T."/>
            <person name="Ward R.J."/>
            <person name="Monesi N."/>
        </authorList>
    </citation>
    <scope>NUCLEOTIDE SEQUENCE</scope>
    <source>
        <strain evidence="6">HSMRA1968</strain>
        <tissue evidence="6">Whole embryos</tissue>
    </source>
</reference>
<evidence type="ECO:0000259" key="5">
    <source>
        <dbReference type="Pfam" id="PF13193"/>
    </source>
</evidence>
<dbReference type="Pfam" id="PF00501">
    <property type="entry name" value="AMP-binding"/>
    <property type="match status" value="1"/>
</dbReference>
<keyword evidence="3" id="KW-1133">Transmembrane helix</keyword>
<dbReference type="GO" id="GO:0004467">
    <property type="term" value="F:long-chain fatty acid-CoA ligase activity"/>
    <property type="evidence" value="ECO:0007669"/>
    <property type="project" value="TreeGrafter"/>
</dbReference>
<dbReference type="EMBL" id="WJQU01000003">
    <property type="protein sequence ID" value="KAJ6637656.1"/>
    <property type="molecule type" value="Genomic_DNA"/>
</dbReference>
<dbReference type="Gene3D" id="3.40.50.12780">
    <property type="entry name" value="N-terminal domain of ligase-like"/>
    <property type="match status" value="1"/>
</dbReference>
<protein>
    <submittedName>
        <fullName evidence="6">4-coumarate--CoA ligase 3</fullName>
    </submittedName>
</protein>
<dbReference type="PANTHER" id="PTHR24096:SF353">
    <property type="entry name" value="GH16244P-RELATED"/>
    <property type="match status" value="1"/>
</dbReference>
<dbReference type="SUPFAM" id="SSF56801">
    <property type="entry name" value="Acetyl-CoA synthetase-like"/>
    <property type="match status" value="1"/>
</dbReference>
<dbReference type="GO" id="GO:0038166">
    <property type="term" value="P:angiotensin-activated signaling pathway"/>
    <property type="evidence" value="ECO:0007669"/>
    <property type="project" value="InterPro"/>
</dbReference>
<keyword evidence="3" id="KW-0812">Transmembrane</keyword>
<keyword evidence="6" id="KW-0436">Ligase</keyword>
<dbReference type="PANTHER" id="PTHR24096">
    <property type="entry name" value="LONG-CHAIN-FATTY-ACID--COA LIGASE"/>
    <property type="match status" value="1"/>
</dbReference>
<evidence type="ECO:0000256" key="2">
    <source>
        <dbReference type="ARBA" id="ARBA00023140"/>
    </source>
</evidence>
<feature type="transmembrane region" description="Helical" evidence="3">
    <location>
        <begin position="37"/>
        <end position="56"/>
    </location>
</feature>
<sequence length="678" mass="75210">FFIVIISNTSDGDGRPTATNSTQITTMDFGAILSSNFIRIKMVTFVHFFLLANAMLGSYVPQSYLFYNFLFLISLFWTMHCKESVDAIHTAALIDACSIILDLICIIAFFNSFHNAWSIIFAIVNVIARPFSLILLHREMVDREEKLWTGVHTVPLYNENLSVGQAILRSLESNPNKIGQINDNNGIRLTNHEIKLKTIFVAQNMIKMGINSGDVVAVIARNHHYVAPVVFACLTIGAPVNTLDASFNPTEIAHILKMTKPKIIFCDSNNVLCVRDSLKALKSTVPIFTFGGKVDGARVVEEMFIPWQDEELFVPPNLIDGKNTVAAILCSSGTTGLSKGVSLTHAAILDNLPNSMKLQCDDVMLCFSSLYWLSGFGTLISGTIRGATRVITTEPFVAELFLHIVEKHKVTVALSSPTHVALLLQSDRISQHSLSTIKKYWCGGSFVAEELCEQLNKYLINGNIYVAYGMTEISGILSLNNSGTHLKSVGKLGFNTKVKLIDDTGRQCDVNENGEICVMPLFPFLGYYGDEENTKQILDDEGWIHTGDTGYFDRDGFLYIVDRKKDILKYMNYQISPSEIENLILSLDGVSNVCVVGVPDFVKTDLPAAVIVRSNFGPKVTSEQIKNLIKEKCSDFKQLRGGVYFVDSLPLTPSGKVLKRKVRDMVIELYRKTSEAGP</sequence>
<feature type="domain" description="AMP-dependent synthetase/ligase" evidence="4">
    <location>
        <begin position="172"/>
        <end position="528"/>
    </location>
</feature>
<evidence type="ECO:0000313" key="7">
    <source>
        <dbReference type="Proteomes" id="UP001151699"/>
    </source>
</evidence>
<comment type="subcellular location">
    <subcellularLocation>
        <location evidence="1">Peroxisome</location>
    </subcellularLocation>
</comment>
<dbReference type="FunFam" id="3.40.50.12780:FF:000025">
    <property type="entry name" value="luciferin 4-monooxygenase"/>
    <property type="match status" value="1"/>
</dbReference>
<keyword evidence="2" id="KW-0576">Peroxisome</keyword>
<dbReference type="InterPro" id="IPR009436">
    <property type="entry name" value="AGTRAP"/>
</dbReference>
<evidence type="ECO:0000256" key="3">
    <source>
        <dbReference type="SAM" id="Phobius"/>
    </source>
</evidence>
<organism evidence="6 7">
    <name type="scientific">Pseudolycoriella hygida</name>
    <dbReference type="NCBI Taxonomy" id="35572"/>
    <lineage>
        <taxon>Eukaryota</taxon>
        <taxon>Metazoa</taxon>
        <taxon>Ecdysozoa</taxon>
        <taxon>Arthropoda</taxon>
        <taxon>Hexapoda</taxon>
        <taxon>Insecta</taxon>
        <taxon>Pterygota</taxon>
        <taxon>Neoptera</taxon>
        <taxon>Endopterygota</taxon>
        <taxon>Diptera</taxon>
        <taxon>Nematocera</taxon>
        <taxon>Sciaroidea</taxon>
        <taxon>Sciaridae</taxon>
        <taxon>Pseudolycoriella</taxon>
    </lineage>
</organism>
<dbReference type="SMART" id="SM00805">
    <property type="entry name" value="AGTRAP"/>
    <property type="match status" value="1"/>
</dbReference>
<gene>
    <name evidence="6" type="primary">4CL3</name>
    <name evidence="6" type="ORF">Bhyg_10387</name>
</gene>
<feature type="transmembrane region" description="Helical" evidence="3">
    <location>
        <begin position="116"/>
        <end position="136"/>
    </location>
</feature>
<comment type="caution">
    <text evidence="6">The sequence shown here is derived from an EMBL/GenBank/DDBJ whole genome shotgun (WGS) entry which is preliminary data.</text>
</comment>
<evidence type="ECO:0000259" key="4">
    <source>
        <dbReference type="Pfam" id="PF00501"/>
    </source>
</evidence>
<evidence type="ECO:0000256" key="1">
    <source>
        <dbReference type="ARBA" id="ARBA00004275"/>
    </source>
</evidence>
<dbReference type="InterPro" id="IPR020845">
    <property type="entry name" value="AMP-binding_CS"/>
</dbReference>
<dbReference type="Gene3D" id="3.30.300.30">
    <property type="match status" value="1"/>
</dbReference>
<proteinExistence type="predicted"/>
<name>A0A9Q0MTF0_9DIPT</name>
<dbReference type="AlphaFoldDB" id="A0A9Q0MTF0"/>
<dbReference type="InterPro" id="IPR045851">
    <property type="entry name" value="AMP-bd_C_sf"/>
</dbReference>
<keyword evidence="7" id="KW-1185">Reference proteome</keyword>
<dbReference type="InterPro" id="IPR042099">
    <property type="entry name" value="ANL_N_sf"/>
</dbReference>
<feature type="domain" description="AMP-binding enzyme C-terminal" evidence="5">
    <location>
        <begin position="579"/>
        <end position="656"/>
    </location>
</feature>
<dbReference type="InterPro" id="IPR000873">
    <property type="entry name" value="AMP-dep_synth/lig_dom"/>
</dbReference>